<name>A0A9N9E941_FUNMO</name>
<protein>
    <submittedName>
        <fullName evidence="1">7840_t:CDS:1</fullName>
    </submittedName>
</protein>
<proteinExistence type="predicted"/>
<dbReference type="EMBL" id="CAJVPP010005410">
    <property type="protein sequence ID" value="CAG8664592.1"/>
    <property type="molecule type" value="Genomic_DNA"/>
</dbReference>
<dbReference type="Proteomes" id="UP000789375">
    <property type="component" value="Unassembled WGS sequence"/>
</dbReference>
<evidence type="ECO:0000313" key="2">
    <source>
        <dbReference type="Proteomes" id="UP000789375"/>
    </source>
</evidence>
<gene>
    <name evidence="1" type="ORF">FMOSSE_LOCUS12105</name>
</gene>
<feature type="non-terminal residue" evidence="1">
    <location>
        <position position="72"/>
    </location>
</feature>
<dbReference type="AlphaFoldDB" id="A0A9N9E941"/>
<sequence>HVLTYPGIPGVGILVTLLRNTKKLELADIKKTSFWMLTIFSSEEFLNEWAMCFVLVLNIFKLLKSLQLNLDD</sequence>
<evidence type="ECO:0000313" key="1">
    <source>
        <dbReference type="EMBL" id="CAG8664592.1"/>
    </source>
</evidence>
<keyword evidence="2" id="KW-1185">Reference proteome</keyword>
<accession>A0A9N9E941</accession>
<organism evidence="1 2">
    <name type="scientific">Funneliformis mosseae</name>
    <name type="common">Endomycorrhizal fungus</name>
    <name type="synonym">Glomus mosseae</name>
    <dbReference type="NCBI Taxonomy" id="27381"/>
    <lineage>
        <taxon>Eukaryota</taxon>
        <taxon>Fungi</taxon>
        <taxon>Fungi incertae sedis</taxon>
        <taxon>Mucoromycota</taxon>
        <taxon>Glomeromycotina</taxon>
        <taxon>Glomeromycetes</taxon>
        <taxon>Glomerales</taxon>
        <taxon>Glomeraceae</taxon>
        <taxon>Funneliformis</taxon>
    </lineage>
</organism>
<reference evidence="1" key="1">
    <citation type="submission" date="2021-06" db="EMBL/GenBank/DDBJ databases">
        <authorList>
            <person name="Kallberg Y."/>
            <person name="Tangrot J."/>
            <person name="Rosling A."/>
        </authorList>
    </citation>
    <scope>NUCLEOTIDE SEQUENCE</scope>
    <source>
        <strain evidence="1">87-6 pot B 2015</strain>
    </source>
</reference>
<comment type="caution">
    <text evidence="1">The sequence shown here is derived from an EMBL/GenBank/DDBJ whole genome shotgun (WGS) entry which is preliminary data.</text>
</comment>